<organism evidence="2">
    <name type="scientific">marine sediment metagenome</name>
    <dbReference type="NCBI Taxonomy" id="412755"/>
    <lineage>
        <taxon>unclassified sequences</taxon>
        <taxon>metagenomes</taxon>
        <taxon>ecological metagenomes</taxon>
    </lineage>
</organism>
<reference evidence="2" key="1">
    <citation type="journal article" date="2015" name="Nature">
        <title>Complex archaea that bridge the gap between prokaryotes and eukaryotes.</title>
        <authorList>
            <person name="Spang A."/>
            <person name="Saw J.H."/>
            <person name="Jorgensen S.L."/>
            <person name="Zaremba-Niedzwiedzka K."/>
            <person name="Martijn J."/>
            <person name="Lind A.E."/>
            <person name="van Eijk R."/>
            <person name="Schleper C."/>
            <person name="Guy L."/>
            <person name="Ettema T.J."/>
        </authorList>
    </citation>
    <scope>NUCLEOTIDE SEQUENCE</scope>
</reference>
<accession>A0A0F8YA11</accession>
<dbReference type="AlphaFoldDB" id="A0A0F8YA11"/>
<evidence type="ECO:0000256" key="1">
    <source>
        <dbReference type="SAM" id="MobiDB-lite"/>
    </source>
</evidence>
<dbReference type="EMBL" id="LAZR01067776">
    <property type="protein sequence ID" value="KKK50919.1"/>
    <property type="molecule type" value="Genomic_DNA"/>
</dbReference>
<proteinExistence type="predicted"/>
<gene>
    <name evidence="2" type="ORF">LCGC14_3120220</name>
</gene>
<sequence>MELHGQISDRIHLRGKGGDRSIQFTVTVPVTEKFSIDKFTWELAGQHVVMNVEPRQLRLLDQDGEPAGRDFPASETYSNTNR</sequence>
<comment type="caution">
    <text evidence="2">The sequence shown here is derived from an EMBL/GenBank/DDBJ whole genome shotgun (WGS) entry which is preliminary data.</text>
</comment>
<evidence type="ECO:0000313" key="2">
    <source>
        <dbReference type="EMBL" id="KKK50919.1"/>
    </source>
</evidence>
<protein>
    <submittedName>
        <fullName evidence="2">Uncharacterized protein</fullName>
    </submittedName>
</protein>
<feature type="region of interest" description="Disordered" evidence="1">
    <location>
        <begin position="61"/>
        <end position="82"/>
    </location>
</feature>
<name>A0A0F8YA11_9ZZZZ</name>